<gene>
    <name evidence="5" type="ORF">S03H2_29590</name>
</gene>
<feature type="non-terminal residue" evidence="5">
    <location>
        <position position="1"/>
    </location>
</feature>
<feature type="domain" description="PDZ" evidence="4">
    <location>
        <begin position="173"/>
        <end position="250"/>
    </location>
</feature>
<evidence type="ECO:0000256" key="2">
    <source>
        <dbReference type="ARBA" id="ARBA00022670"/>
    </source>
</evidence>
<dbReference type="InterPro" id="IPR043504">
    <property type="entry name" value="Peptidase_S1_PA_chymotrypsin"/>
</dbReference>
<accession>X1FVU0</accession>
<dbReference type="SUPFAM" id="SSF50156">
    <property type="entry name" value="PDZ domain-like"/>
    <property type="match status" value="2"/>
</dbReference>
<dbReference type="AlphaFoldDB" id="X1FVU0"/>
<dbReference type="SMART" id="SM00228">
    <property type="entry name" value="PDZ"/>
    <property type="match status" value="2"/>
</dbReference>
<dbReference type="InterPro" id="IPR001254">
    <property type="entry name" value="Trypsin_dom"/>
</dbReference>
<dbReference type="InterPro" id="IPR009003">
    <property type="entry name" value="Peptidase_S1_PA"/>
</dbReference>
<evidence type="ECO:0000313" key="5">
    <source>
        <dbReference type="EMBL" id="GAH49776.1"/>
    </source>
</evidence>
<dbReference type="Pfam" id="PF13180">
    <property type="entry name" value="PDZ_2"/>
    <property type="match status" value="1"/>
</dbReference>
<dbReference type="GO" id="GO:0006508">
    <property type="term" value="P:proteolysis"/>
    <property type="evidence" value="ECO:0007669"/>
    <property type="project" value="UniProtKB-KW"/>
</dbReference>
<dbReference type="InterPro" id="IPR036034">
    <property type="entry name" value="PDZ_sf"/>
</dbReference>
<dbReference type="PROSITE" id="PS50106">
    <property type="entry name" value="PDZ"/>
    <property type="match status" value="2"/>
</dbReference>
<comment type="caution">
    <text evidence="5">The sequence shown here is derived from an EMBL/GenBank/DDBJ whole genome shotgun (WGS) entry which is preliminary data.</text>
</comment>
<name>X1FVU0_9ZZZZ</name>
<dbReference type="PANTHER" id="PTHR43343">
    <property type="entry name" value="PEPTIDASE S12"/>
    <property type="match status" value="1"/>
</dbReference>
<evidence type="ECO:0000256" key="3">
    <source>
        <dbReference type="ARBA" id="ARBA00022801"/>
    </source>
</evidence>
<dbReference type="Gene3D" id="2.40.10.10">
    <property type="entry name" value="Trypsin-like serine proteases"/>
    <property type="match status" value="1"/>
</dbReference>
<protein>
    <recommendedName>
        <fullName evidence="4">PDZ domain-containing protein</fullName>
    </recommendedName>
</protein>
<dbReference type="EMBL" id="BARU01017870">
    <property type="protein sequence ID" value="GAH49776.1"/>
    <property type="molecule type" value="Genomic_DNA"/>
</dbReference>
<evidence type="ECO:0000259" key="4">
    <source>
        <dbReference type="PROSITE" id="PS50106"/>
    </source>
</evidence>
<dbReference type="PRINTS" id="PR00834">
    <property type="entry name" value="PROTEASES2C"/>
</dbReference>
<dbReference type="InterPro" id="IPR001478">
    <property type="entry name" value="PDZ"/>
</dbReference>
<keyword evidence="2" id="KW-0645">Protease</keyword>
<dbReference type="Pfam" id="PF00089">
    <property type="entry name" value="Trypsin"/>
    <property type="match status" value="1"/>
</dbReference>
<comment type="similarity">
    <text evidence="1">Belongs to the peptidase S1C family.</text>
</comment>
<dbReference type="PANTHER" id="PTHR43343:SF3">
    <property type="entry name" value="PROTEASE DO-LIKE 8, CHLOROPLASTIC"/>
    <property type="match status" value="1"/>
</dbReference>
<dbReference type="Gene3D" id="2.30.42.10">
    <property type="match status" value="2"/>
</dbReference>
<keyword evidence="3" id="KW-0378">Hydrolase</keyword>
<dbReference type="SUPFAM" id="SSF50494">
    <property type="entry name" value="Trypsin-like serine proteases"/>
    <property type="match status" value="1"/>
</dbReference>
<dbReference type="GO" id="GO:0004252">
    <property type="term" value="F:serine-type endopeptidase activity"/>
    <property type="evidence" value="ECO:0007669"/>
    <property type="project" value="InterPro"/>
</dbReference>
<evidence type="ECO:0000256" key="1">
    <source>
        <dbReference type="ARBA" id="ARBA00010541"/>
    </source>
</evidence>
<reference evidence="5" key="1">
    <citation type="journal article" date="2014" name="Front. Microbiol.">
        <title>High frequency of phylogenetically diverse reductive dehalogenase-homologous genes in deep subseafloor sedimentary metagenomes.</title>
        <authorList>
            <person name="Kawai M."/>
            <person name="Futagami T."/>
            <person name="Toyoda A."/>
            <person name="Takaki Y."/>
            <person name="Nishi S."/>
            <person name="Hori S."/>
            <person name="Arai W."/>
            <person name="Tsubouchi T."/>
            <person name="Morono Y."/>
            <person name="Uchiyama I."/>
            <person name="Ito T."/>
            <person name="Fujiyama A."/>
            <person name="Inagaki F."/>
            <person name="Takami H."/>
        </authorList>
    </citation>
    <scope>NUCLEOTIDE SEQUENCE</scope>
    <source>
        <strain evidence="5">Expedition CK06-06</strain>
    </source>
</reference>
<sequence>AINPGNSGGPLLNTKGEVVGINSAIIPYAQGIGFAIPINIPKKNIDELIKLGKVRRSWLGVYIQEVTPEIAEQFDLPEDAKGVLVGDVVKDSPAEKSGIKRGDIITKVNNEEVDSPGELQDKIRSIEIGEKANIEVVRDGKKIFFLVKIGEMPTVEEEGSEFSKEKVFSVQTGLKIEAVTPEIAKEVGLPWVKGLIITEMIPGSSADDMGLQRGDIILEANRVEVSTVDEWEKVISKLEPGDTLLLLAFRSGHTYYVPIKVEKID</sequence>
<dbReference type="CDD" id="cd10839">
    <property type="entry name" value="cpPDZ1_DegP-like"/>
    <property type="match status" value="1"/>
</dbReference>
<dbReference type="InterPro" id="IPR001940">
    <property type="entry name" value="Peptidase_S1C"/>
</dbReference>
<proteinExistence type="inferred from homology"/>
<organism evidence="5">
    <name type="scientific">marine sediment metagenome</name>
    <dbReference type="NCBI Taxonomy" id="412755"/>
    <lineage>
        <taxon>unclassified sequences</taxon>
        <taxon>metagenomes</taxon>
        <taxon>ecological metagenomes</taxon>
    </lineage>
</organism>
<dbReference type="Pfam" id="PF17820">
    <property type="entry name" value="PDZ_6"/>
    <property type="match status" value="1"/>
</dbReference>
<feature type="domain" description="PDZ" evidence="4">
    <location>
        <begin position="48"/>
        <end position="115"/>
    </location>
</feature>
<dbReference type="InterPro" id="IPR041489">
    <property type="entry name" value="PDZ_6"/>
</dbReference>
<dbReference type="InterPro" id="IPR051201">
    <property type="entry name" value="Chloro_Bact_Ser_Proteases"/>
</dbReference>